<evidence type="ECO:0000313" key="1">
    <source>
        <dbReference type="EMBL" id="KIY97225.1"/>
    </source>
</evidence>
<organism evidence="1 2">
    <name type="scientific">Monoraphidium neglectum</name>
    <dbReference type="NCBI Taxonomy" id="145388"/>
    <lineage>
        <taxon>Eukaryota</taxon>
        <taxon>Viridiplantae</taxon>
        <taxon>Chlorophyta</taxon>
        <taxon>core chlorophytes</taxon>
        <taxon>Chlorophyceae</taxon>
        <taxon>CS clade</taxon>
        <taxon>Sphaeropleales</taxon>
        <taxon>Selenastraceae</taxon>
        <taxon>Monoraphidium</taxon>
    </lineage>
</organism>
<dbReference type="Proteomes" id="UP000054498">
    <property type="component" value="Unassembled WGS sequence"/>
</dbReference>
<reference evidence="1 2" key="1">
    <citation type="journal article" date="2013" name="BMC Genomics">
        <title>Reconstruction of the lipid metabolism for the microalga Monoraphidium neglectum from its genome sequence reveals characteristics suitable for biofuel production.</title>
        <authorList>
            <person name="Bogen C."/>
            <person name="Al-Dilaimi A."/>
            <person name="Albersmeier A."/>
            <person name="Wichmann J."/>
            <person name="Grundmann M."/>
            <person name="Rupp O."/>
            <person name="Lauersen K.J."/>
            <person name="Blifernez-Klassen O."/>
            <person name="Kalinowski J."/>
            <person name="Goesmann A."/>
            <person name="Mussgnug J.H."/>
            <person name="Kruse O."/>
        </authorList>
    </citation>
    <scope>NUCLEOTIDE SEQUENCE [LARGE SCALE GENOMIC DNA]</scope>
    <source>
        <strain evidence="1 2">SAG 48.87</strain>
    </source>
</reference>
<proteinExistence type="predicted"/>
<keyword evidence="2" id="KW-1185">Reference proteome</keyword>
<sequence>MATSAVQGCTIGTLLDEETTGEQQVADKEAELRDTNELNKGRLLQQDLAAVQQQPAALQQEELPQAQPL</sequence>
<accession>A0A0D2MRP8</accession>
<dbReference type="RefSeq" id="XP_013896245.1">
    <property type="nucleotide sequence ID" value="XM_014040791.1"/>
</dbReference>
<dbReference type="AlphaFoldDB" id="A0A0D2MRP8"/>
<protein>
    <submittedName>
        <fullName evidence="1">Uncharacterized protein</fullName>
    </submittedName>
</protein>
<dbReference type="GeneID" id="25727927"/>
<gene>
    <name evidence="1" type="ORF">MNEG_10735</name>
</gene>
<name>A0A0D2MRP8_9CHLO</name>
<dbReference type="EMBL" id="KK102657">
    <property type="protein sequence ID" value="KIY97225.1"/>
    <property type="molecule type" value="Genomic_DNA"/>
</dbReference>
<feature type="non-terminal residue" evidence="1">
    <location>
        <position position="69"/>
    </location>
</feature>
<evidence type="ECO:0000313" key="2">
    <source>
        <dbReference type="Proteomes" id="UP000054498"/>
    </source>
</evidence>
<dbReference type="KEGG" id="mng:MNEG_10735"/>